<keyword evidence="6" id="KW-0573">Peptidoglycan synthesis</keyword>
<keyword evidence="3" id="KW-0808">Transferase</keyword>
<dbReference type="Pfam" id="PF01098">
    <property type="entry name" value="FTSW_RODA_SPOVE"/>
    <property type="match status" value="1"/>
</dbReference>
<evidence type="ECO:0000256" key="3">
    <source>
        <dbReference type="ARBA" id="ARBA00022679"/>
    </source>
</evidence>
<keyword evidence="5" id="KW-0133">Cell shape</keyword>
<dbReference type="PANTHER" id="PTHR30474">
    <property type="entry name" value="CELL CYCLE PROTEIN"/>
    <property type="match status" value="1"/>
</dbReference>
<evidence type="ECO:0000313" key="19">
    <source>
        <dbReference type="Proteomes" id="UP001597427"/>
    </source>
</evidence>
<feature type="transmembrane region" description="Helical" evidence="17">
    <location>
        <begin position="323"/>
        <end position="350"/>
    </location>
</feature>
<evidence type="ECO:0000256" key="8">
    <source>
        <dbReference type="ARBA" id="ARBA00023136"/>
    </source>
</evidence>
<dbReference type="Proteomes" id="UP001597427">
    <property type="component" value="Unassembled WGS sequence"/>
</dbReference>
<feature type="transmembrane region" description="Helical" evidence="17">
    <location>
        <begin position="79"/>
        <end position="98"/>
    </location>
</feature>
<comment type="caution">
    <text evidence="18">The sequence shown here is derived from an EMBL/GenBank/DDBJ whole genome shotgun (WGS) entry which is preliminary data.</text>
</comment>
<keyword evidence="19" id="KW-1185">Reference proteome</keyword>
<comment type="function">
    <text evidence="16">Peptidoglycan polymerase that is essential for cell division.</text>
</comment>
<gene>
    <name evidence="18" type="ORF">ACFSR0_03630</name>
</gene>
<evidence type="ECO:0000256" key="12">
    <source>
        <dbReference type="ARBA" id="ARBA00041185"/>
    </source>
</evidence>
<dbReference type="InterPro" id="IPR018365">
    <property type="entry name" value="Cell_cycle_FtsW-rel_CS"/>
</dbReference>
<protein>
    <recommendedName>
        <fullName evidence="12">Probable peptidoglycan glycosyltransferase FtsW</fullName>
        <ecNumber evidence="14">2.4.99.28</ecNumber>
    </recommendedName>
    <alternativeName>
        <fullName evidence="13">Cell division protein FtsW</fullName>
    </alternativeName>
    <alternativeName>
        <fullName evidence="10">Cell wall polymerase</fullName>
    </alternativeName>
    <alternativeName>
        <fullName evidence="9">Peptidoglycan polymerase</fullName>
    </alternativeName>
</protein>
<keyword evidence="8 17" id="KW-0472">Membrane</keyword>
<evidence type="ECO:0000256" key="17">
    <source>
        <dbReference type="SAM" id="Phobius"/>
    </source>
</evidence>
<organism evidence="18 19">
    <name type="scientific">Enterococcus camelliae</name>
    <dbReference type="NCBI Taxonomy" id="453959"/>
    <lineage>
        <taxon>Bacteria</taxon>
        <taxon>Bacillati</taxon>
        <taxon>Bacillota</taxon>
        <taxon>Bacilli</taxon>
        <taxon>Lactobacillales</taxon>
        <taxon>Enterococcaceae</taxon>
        <taxon>Enterococcus</taxon>
    </lineage>
</organism>
<evidence type="ECO:0000256" key="14">
    <source>
        <dbReference type="ARBA" id="ARBA00044770"/>
    </source>
</evidence>
<feature type="transmembrane region" description="Helical" evidence="17">
    <location>
        <begin position="202"/>
        <end position="222"/>
    </location>
</feature>
<keyword evidence="7 17" id="KW-1133">Transmembrane helix</keyword>
<dbReference type="PROSITE" id="PS00428">
    <property type="entry name" value="FTSW_RODA_SPOVE"/>
    <property type="match status" value="1"/>
</dbReference>
<evidence type="ECO:0000313" key="18">
    <source>
        <dbReference type="EMBL" id="MFD2728521.1"/>
    </source>
</evidence>
<evidence type="ECO:0000256" key="2">
    <source>
        <dbReference type="ARBA" id="ARBA00022676"/>
    </source>
</evidence>
<dbReference type="PANTHER" id="PTHR30474:SF2">
    <property type="entry name" value="PEPTIDOGLYCAN GLYCOSYLTRANSFERASE FTSW-RELATED"/>
    <property type="match status" value="1"/>
</dbReference>
<feature type="transmembrane region" description="Helical" evidence="17">
    <location>
        <begin position="152"/>
        <end position="169"/>
    </location>
</feature>
<evidence type="ECO:0000256" key="10">
    <source>
        <dbReference type="ARBA" id="ARBA00033270"/>
    </source>
</evidence>
<feature type="transmembrane region" description="Helical" evidence="17">
    <location>
        <begin position="50"/>
        <end position="67"/>
    </location>
</feature>
<accession>A0ABW5TH91</accession>
<dbReference type="InterPro" id="IPR001182">
    <property type="entry name" value="FtsW/RodA"/>
</dbReference>
<keyword evidence="4 17" id="KW-0812">Transmembrane</keyword>
<evidence type="ECO:0000256" key="16">
    <source>
        <dbReference type="ARBA" id="ARBA00049966"/>
    </source>
</evidence>
<evidence type="ECO:0000256" key="1">
    <source>
        <dbReference type="ARBA" id="ARBA00004141"/>
    </source>
</evidence>
<dbReference type="EC" id="2.4.99.28" evidence="14"/>
<feature type="transmembrane region" description="Helical" evidence="17">
    <location>
        <begin position="12"/>
        <end position="30"/>
    </location>
</feature>
<name>A0ABW5TH91_9ENTE</name>
<feature type="transmembrane region" description="Helical" evidence="17">
    <location>
        <begin position="290"/>
        <end position="311"/>
    </location>
</feature>
<keyword evidence="2" id="KW-0328">Glycosyltransferase</keyword>
<evidence type="ECO:0000256" key="11">
    <source>
        <dbReference type="ARBA" id="ARBA00038053"/>
    </source>
</evidence>
<dbReference type="RefSeq" id="WP_379980006.1">
    <property type="nucleotide sequence ID" value="NZ_JBHUMO010000023.1"/>
</dbReference>
<feature type="transmembrane region" description="Helical" evidence="17">
    <location>
        <begin position="175"/>
        <end position="195"/>
    </location>
</feature>
<evidence type="ECO:0000256" key="15">
    <source>
        <dbReference type="ARBA" id="ARBA00049902"/>
    </source>
</evidence>
<comment type="similarity">
    <text evidence="11">Belongs to the SEDS family. FtsW subfamily.</text>
</comment>
<evidence type="ECO:0000256" key="7">
    <source>
        <dbReference type="ARBA" id="ARBA00022989"/>
    </source>
</evidence>
<evidence type="ECO:0000256" key="13">
    <source>
        <dbReference type="ARBA" id="ARBA00041418"/>
    </source>
</evidence>
<evidence type="ECO:0000256" key="4">
    <source>
        <dbReference type="ARBA" id="ARBA00022692"/>
    </source>
</evidence>
<feature type="transmembrane region" description="Helical" evidence="17">
    <location>
        <begin position="110"/>
        <end position="131"/>
    </location>
</feature>
<feature type="transmembrane region" description="Helical" evidence="17">
    <location>
        <begin position="356"/>
        <end position="377"/>
    </location>
</feature>
<sequence>MPKKIKKRHLLDLHIFLPYVALCIIGLMMVYSTTSYNLLEENKNPAKQAILQLIFWFISLILMMVIYRIKTKVLSKKIFGDIALAVITPLVLVVVFFFKPVNGSYGWIQLPGIGTLQPAEFLKFIVIWFLAIRITKRKDAILHFEENPIRTLFTIVAPVLVQILILVFYPDWGNMIVLGMVVVILLLSSGINYLYSVFTGTGLFILAWLAIKLVPTLGGTILPAHVVSRFKIFQNPFLDEYGAGHQAIHGYYAMFNGGLFGRGLGNSIQKKGFLSEAQTDYAFAIVVEELGMIMALVILGLLLYMVARIILIGIRSTDTFNSLMCIGIGALFLISIFVNLGGITGIIPLTGITFPFISQGGSSLLMFSIAVAFALNISADEKKKKLQL</sequence>
<reference evidence="19" key="1">
    <citation type="journal article" date="2019" name="Int. J. Syst. Evol. Microbiol.">
        <title>The Global Catalogue of Microorganisms (GCM) 10K type strain sequencing project: providing services to taxonomists for standard genome sequencing and annotation.</title>
        <authorList>
            <consortium name="The Broad Institute Genomics Platform"/>
            <consortium name="The Broad Institute Genome Sequencing Center for Infectious Disease"/>
            <person name="Wu L."/>
            <person name="Ma J."/>
        </authorList>
    </citation>
    <scope>NUCLEOTIDE SEQUENCE [LARGE SCALE GENOMIC DNA]</scope>
    <source>
        <strain evidence="19">TISTR 932</strain>
    </source>
</reference>
<evidence type="ECO:0000256" key="5">
    <source>
        <dbReference type="ARBA" id="ARBA00022960"/>
    </source>
</evidence>
<evidence type="ECO:0000256" key="6">
    <source>
        <dbReference type="ARBA" id="ARBA00022984"/>
    </source>
</evidence>
<evidence type="ECO:0000256" key="9">
    <source>
        <dbReference type="ARBA" id="ARBA00032370"/>
    </source>
</evidence>
<comment type="catalytic activity">
    <reaction evidence="15">
        <text>[GlcNAc-(1-&gt;4)-Mur2Ac(oyl-L-Ala-gamma-D-Glu-L-Lys-D-Ala-D-Ala)](n)-di-trans,octa-cis-undecaprenyl diphosphate + beta-D-GlcNAc-(1-&gt;4)-Mur2Ac(oyl-L-Ala-gamma-D-Glu-L-Lys-D-Ala-D-Ala)-di-trans,octa-cis-undecaprenyl diphosphate = [GlcNAc-(1-&gt;4)-Mur2Ac(oyl-L-Ala-gamma-D-Glu-L-Lys-D-Ala-D-Ala)](n+1)-di-trans,octa-cis-undecaprenyl diphosphate + di-trans,octa-cis-undecaprenyl diphosphate + H(+)</text>
        <dbReference type="Rhea" id="RHEA:23708"/>
        <dbReference type="Rhea" id="RHEA-COMP:9602"/>
        <dbReference type="Rhea" id="RHEA-COMP:9603"/>
        <dbReference type="ChEBI" id="CHEBI:15378"/>
        <dbReference type="ChEBI" id="CHEBI:58405"/>
        <dbReference type="ChEBI" id="CHEBI:60033"/>
        <dbReference type="ChEBI" id="CHEBI:78435"/>
        <dbReference type="EC" id="2.4.99.28"/>
    </reaction>
</comment>
<comment type="subcellular location">
    <subcellularLocation>
        <location evidence="1">Membrane</location>
        <topology evidence="1">Multi-pass membrane protein</topology>
    </subcellularLocation>
</comment>
<proteinExistence type="inferred from homology"/>
<dbReference type="EMBL" id="JBHUMO010000023">
    <property type="protein sequence ID" value="MFD2728521.1"/>
    <property type="molecule type" value="Genomic_DNA"/>
</dbReference>